<dbReference type="OrthoDB" id="9803035at2"/>
<evidence type="ECO:0000256" key="2">
    <source>
        <dbReference type="ARBA" id="ARBA00023315"/>
    </source>
</evidence>
<reference evidence="4 5" key="1">
    <citation type="journal article" date="2015" name="Infect. Genet. Evol.">
        <title>Genomic sequences of six botulinum neurotoxin-producing strains representing three clostridial species illustrate the mobility and diversity of botulinum neurotoxin genes.</title>
        <authorList>
            <person name="Smith T.J."/>
            <person name="Hill K.K."/>
            <person name="Xie G."/>
            <person name="Foley B.T."/>
            <person name="Williamson C.H."/>
            <person name="Foster J.T."/>
            <person name="Johnson S.L."/>
            <person name="Chertkov O."/>
            <person name="Teshima H."/>
            <person name="Gibbons H.S."/>
            <person name="Johnsky L.A."/>
            <person name="Karavis M.A."/>
            <person name="Smith L.A."/>
        </authorList>
    </citation>
    <scope>NUCLEOTIDE SEQUENCE [LARGE SCALE GENOMIC DNA]</scope>
    <source>
        <strain evidence="4 5">CDC 2741</strain>
    </source>
</reference>
<name>A0A0C1U240_9CLOT</name>
<accession>A0A0C1U240</accession>
<dbReference type="EMBL" id="AYSO01000019">
    <property type="protein sequence ID" value="KIE45593.1"/>
    <property type="molecule type" value="Genomic_DNA"/>
</dbReference>
<dbReference type="AlphaFoldDB" id="A0A0C1U240"/>
<dbReference type="PANTHER" id="PTHR10434">
    <property type="entry name" value="1-ACYL-SN-GLYCEROL-3-PHOSPHATE ACYLTRANSFERASE"/>
    <property type="match status" value="1"/>
</dbReference>
<evidence type="ECO:0000313" key="4">
    <source>
        <dbReference type="EMBL" id="KIE45593.1"/>
    </source>
</evidence>
<dbReference type="SUPFAM" id="SSF69593">
    <property type="entry name" value="Glycerol-3-phosphate (1)-acyltransferase"/>
    <property type="match status" value="1"/>
</dbReference>
<dbReference type="InterPro" id="IPR002123">
    <property type="entry name" value="Plipid/glycerol_acylTrfase"/>
</dbReference>
<proteinExistence type="predicted"/>
<sequence length="247" mass="27747">MDLAAKFRLIEKLPKSLGDKLIQSAIYKYYKKYANVKITGYENIEKLEGPIIFIANHLSNADGLVLNKVLEKKKPIFVAGEKLSENSFTKMGVRIIETITIKPNSADKEAIAKIIKRLKEGRNIVIFPEGTRSRTGSMIEAKKGLLLIAKMSKATIVPIGLCGTEDFMPINDNDMGQESFRRADIFINIGSPVEIVEKQKDEDKNNYSNRALRELMLSVAKLVPEKYRGVYSLEENNDEISSSQTSE</sequence>
<dbReference type="Proteomes" id="UP000031366">
    <property type="component" value="Unassembled WGS sequence"/>
</dbReference>
<dbReference type="RefSeq" id="WP_052268218.1">
    <property type="nucleotide sequence ID" value="NZ_AYSO01000019.1"/>
</dbReference>
<evidence type="ECO:0000313" key="5">
    <source>
        <dbReference type="Proteomes" id="UP000031366"/>
    </source>
</evidence>
<organism evidence="4 5">
    <name type="scientific">Clostridium argentinense CDC 2741</name>
    <dbReference type="NCBI Taxonomy" id="1418104"/>
    <lineage>
        <taxon>Bacteria</taxon>
        <taxon>Bacillati</taxon>
        <taxon>Bacillota</taxon>
        <taxon>Clostridia</taxon>
        <taxon>Eubacteriales</taxon>
        <taxon>Clostridiaceae</taxon>
        <taxon>Clostridium</taxon>
    </lineage>
</organism>
<dbReference type="CDD" id="cd07989">
    <property type="entry name" value="LPLAT_AGPAT-like"/>
    <property type="match status" value="1"/>
</dbReference>
<keyword evidence="2 4" id="KW-0012">Acyltransferase</keyword>
<keyword evidence="1 4" id="KW-0808">Transferase</keyword>
<feature type="domain" description="Phospholipid/glycerol acyltransferase" evidence="3">
    <location>
        <begin position="51"/>
        <end position="164"/>
    </location>
</feature>
<dbReference type="Gene3D" id="3.40.1130.10">
    <property type="entry name" value="Glycerol-3-phosphate (1)-acyltransferase"/>
    <property type="match status" value="1"/>
</dbReference>
<keyword evidence="5" id="KW-1185">Reference proteome</keyword>
<dbReference type="PANTHER" id="PTHR10434:SF40">
    <property type="entry name" value="1-ACYL-SN-GLYCEROL-3-PHOSPHATE ACYLTRANSFERASE"/>
    <property type="match status" value="1"/>
</dbReference>
<protein>
    <submittedName>
        <fullName evidence="4">Acyltransferase family protein</fullName>
    </submittedName>
</protein>
<dbReference type="STRING" id="29341.RSJ17_20165"/>
<gene>
    <name evidence="4" type="ORF">U732_2818</name>
</gene>
<dbReference type="SMART" id="SM00563">
    <property type="entry name" value="PlsC"/>
    <property type="match status" value="1"/>
</dbReference>
<evidence type="ECO:0000259" key="3">
    <source>
        <dbReference type="SMART" id="SM00563"/>
    </source>
</evidence>
<comment type="caution">
    <text evidence="4">The sequence shown here is derived from an EMBL/GenBank/DDBJ whole genome shotgun (WGS) entry which is preliminary data.</text>
</comment>
<dbReference type="GO" id="GO:0003841">
    <property type="term" value="F:1-acylglycerol-3-phosphate O-acyltransferase activity"/>
    <property type="evidence" value="ECO:0007669"/>
    <property type="project" value="TreeGrafter"/>
</dbReference>
<evidence type="ECO:0000256" key="1">
    <source>
        <dbReference type="ARBA" id="ARBA00022679"/>
    </source>
</evidence>
<dbReference type="Pfam" id="PF01553">
    <property type="entry name" value="Acyltransferase"/>
    <property type="match status" value="1"/>
</dbReference>
<dbReference type="GO" id="GO:0006654">
    <property type="term" value="P:phosphatidic acid biosynthetic process"/>
    <property type="evidence" value="ECO:0007669"/>
    <property type="project" value="TreeGrafter"/>
</dbReference>